<dbReference type="EMBL" id="FO117623">
    <property type="protein sequence ID" value="CCG04052.1"/>
    <property type="molecule type" value="Genomic_DNA"/>
</dbReference>
<gene>
    <name evidence="1" type="ordered locus">BLASA_3184</name>
</gene>
<accession>H6RQ85</accession>
<evidence type="ECO:0000313" key="1">
    <source>
        <dbReference type="EMBL" id="CCG04052.1"/>
    </source>
</evidence>
<dbReference type="HOGENOM" id="CLU_2434974_0_0_11"/>
<dbReference type="Proteomes" id="UP000007517">
    <property type="component" value="Chromosome"/>
</dbReference>
<protein>
    <submittedName>
        <fullName evidence="1">Uncharacterized protein</fullName>
    </submittedName>
</protein>
<sequence length="90" mass="9558">MGPAQVVGVGKVDFGGTHLVELLTRPWSRPGDVDDVEDFWAAEAGDLHGTHAGQAMAYPVAAAVPRECARWPTRTTGPVSRETLMVLGCN</sequence>
<reference evidence="2" key="2">
    <citation type="submission" date="2012-02" db="EMBL/GenBank/DDBJ databases">
        <title>Complete genome sequence of Blastococcus saxobsidens strain DD2.</title>
        <authorList>
            <person name="Genoscope."/>
        </authorList>
    </citation>
    <scope>NUCLEOTIDE SEQUENCE [LARGE SCALE GENOMIC DNA]</scope>
    <source>
        <strain evidence="2">DD2</strain>
    </source>
</reference>
<organism evidence="1 2">
    <name type="scientific">Blastococcus saxobsidens (strain DD2)</name>
    <dbReference type="NCBI Taxonomy" id="1146883"/>
    <lineage>
        <taxon>Bacteria</taxon>
        <taxon>Bacillati</taxon>
        <taxon>Actinomycetota</taxon>
        <taxon>Actinomycetes</taxon>
        <taxon>Geodermatophilales</taxon>
        <taxon>Geodermatophilaceae</taxon>
        <taxon>Blastococcus</taxon>
    </lineage>
</organism>
<dbReference type="KEGG" id="bsd:BLASA_3184"/>
<dbReference type="STRING" id="1146883.BLASA_3184"/>
<proteinExistence type="predicted"/>
<evidence type="ECO:0000313" key="2">
    <source>
        <dbReference type="Proteomes" id="UP000007517"/>
    </source>
</evidence>
<keyword evidence="2" id="KW-1185">Reference proteome</keyword>
<reference evidence="1 2" key="1">
    <citation type="journal article" date="2012" name="J. Bacteriol.">
        <title>Genome Sequence of Blastococcus saxobsidens DD2, a Stone-Inhabiting Bacterium.</title>
        <authorList>
            <person name="Chouaia B."/>
            <person name="Crotti E."/>
            <person name="Brusetti L."/>
            <person name="Daffonchio D."/>
            <person name="Essoussi I."/>
            <person name="Nouioui I."/>
            <person name="Sbissi I."/>
            <person name="Ghodhbane-Gtari F."/>
            <person name="Gtari M."/>
            <person name="Vacherie B."/>
            <person name="Barbe V."/>
            <person name="Medigue C."/>
            <person name="Gury J."/>
            <person name="Pujic P."/>
            <person name="Normand P."/>
        </authorList>
    </citation>
    <scope>NUCLEOTIDE SEQUENCE [LARGE SCALE GENOMIC DNA]</scope>
    <source>
        <strain evidence="1 2">DD2</strain>
    </source>
</reference>
<name>H6RQ85_BLASD</name>
<dbReference type="AlphaFoldDB" id="H6RQ85"/>